<dbReference type="InterPro" id="IPR011992">
    <property type="entry name" value="EF-hand-dom_pair"/>
</dbReference>
<proteinExistence type="predicted"/>
<dbReference type="EMBL" id="HBGK01049630">
    <property type="protein sequence ID" value="CAD9309543.1"/>
    <property type="molecule type" value="Transcribed_RNA"/>
</dbReference>
<reference evidence="1" key="1">
    <citation type="submission" date="2021-01" db="EMBL/GenBank/DDBJ databases">
        <authorList>
            <person name="Corre E."/>
            <person name="Pelletier E."/>
            <person name="Niang G."/>
            <person name="Scheremetjew M."/>
            <person name="Finn R."/>
            <person name="Kale V."/>
            <person name="Holt S."/>
            <person name="Cochrane G."/>
            <person name="Meng A."/>
            <person name="Brown T."/>
            <person name="Cohen L."/>
        </authorList>
    </citation>
    <scope>NUCLEOTIDE SEQUENCE</scope>
    <source>
        <strain evidence="1">CCMP 410</strain>
    </source>
</reference>
<sequence>MGVVSKATEESEIREFFGVLDEQKVGLIDLAAFRTLWLGMGYGRVTKSELKAKVGGKVDNISLQEILAVLRKHRRKESFAKPFFDLIAAGTASNGVITPEDLQRLARDAGDSVTLDQARAMMQPNEEWTKQDLESLMSGSHF</sequence>
<evidence type="ECO:0000313" key="1">
    <source>
        <dbReference type="EMBL" id="CAD9309543.1"/>
    </source>
</evidence>
<accession>A0A7S1VSE2</accession>
<evidence type="ECO:0008006" key="2">
    <source>
        <dbReference type="Google" id="ProtNLM"/>
    </source>
</evidence>
<dbReference type="Gene3D" id="1.10.238.10">
    <property type="entry name" value="EF-hand"/>
    <property type="match status" value="1"/>
</dbReference>
<gene>
    <name evidence="1" type="ORF">GOCE00092_LOCUS26058</name>
</gene>
<protein>
    <recommendedName>
        <fullName evidence="2">Calmodulin</fullName>
    </recommendedName>
</protein>
<dbReference type="SUPFAM" id="SSF47473">
    <property type="entry name" value="EF-hand"/>
    <property type="match status" value="1"/>
</dbReference>
<name>A0A7S1VSE2_9STRA</name>
<dbReference type="AlphaFoldDB" id="A0A7S1VSE2"/>
<organism evidence="1">
    <name type="scientific">Grammatophora oceanica</name>
    <dbReference type="NCBI Taxonomy" id="210454"/>
    <lineage>
        <taxon>Eukaryota</taxon>
        <taxon>Sar</taxon>
        <taxon>Stramenopiles</taxon>
        <taxon>Ochrophyta</taxon>
        <taxon>Bacillariophyta</taxon>
        <taxon>Fragilariophyceae</taxon>
        <taxon>Fragilariophycidae</taxon>
        <taxon>Rhabdonematales</taxon>
        <taxon>Grammatophoraceae</taxon>
        <taxon>Grammatophora</taxon>
    </lineage>
</organism>